<dbReference type="Gene3D" id="2.60.120.10">
    <property type="entry name" value="Jelly Rolls"/>
    <property type="match status" value="2"/>
</dbReference>
<evidence type="ECO:0000256" key="2">
    <source>
        <dbReference type="PIRSR" id="PIRSR006232-1"/>
    </source>
</evidence>
<dbReference type="PANTHER" id="PTHR43212">
    <property type="entry name" value="QUERCETIN 2,3-DIOXYGENASE"/>
    <property type="match status" value="1"/>
</dbReference>
<dbReference type="PIRSF" id="PIRSF006232">
    <property type="entry name" value="Pirin"/>
    <property type="match status" value="1"/>
</dbReference>
<dbReference type="InterPro" id="IPR041602">
    <property type="entry name" value="Quercetinase_C"/>
</dbReference>
<reference evidence="4 5" key="1">
    <citation type="submission" date="2017-04" db="EMBL/GenBank/DDBJ databases">
        <title>The new phylogeny of genus Mycobacterium.</title>
        <authorList>
            <person name="Tortoli E."/>
            <person name="Trovato A."/>
            <person name="Cirillo D.M."/>
        </authorList>
    </citation>
    <scope>NUCLEOTIDE SEQUENCE [LARGE SCALE GENOMIC DNA]</scope>
    <source>
        <strain evidence="4 5">KCTC 19819</strain>
    </source>
</reference>
<proteinExistence type="inferred from homology"/>
<dbReference type="Proteomes" id="UP000193577">
    <property type="component" value="Unassembled WGS sequence"/>
</dbReference>
<dbReference type="SUPFAM" id="SSF51182">
    <property type="entry name" value="RmlC-like cupins"/>
    <property type="match status" value="1"/>
</dbReference>
<dbReference type="PANTHER" id="PTHR43212:SF3">
    <property type="entry name" value="QUERCETIN 2,3-DIOXYGENASE"/>
    <property type="match status" value="1"/>
</dbReference>
<comment type="cofactor">
    <cofactor evidence="2">
        <name>Fe cation</name>
        <dbReference type="ChEBI" id="CHEBI:24875"/>
    </cofactor>
    <text evidence="2">Binds 1 Fe cation per subunit.</text>
</comment>
<comment type="similarity">
    <text evidence="1 3">Belongs to the pirin family.</text>
</comment>
<dbReference type="InterPro" id="IPR003829">
    <property type="entry name" value="Pirin_N_dom"/>
</dbReference>
<dbReference type="RefSeq" id="WP_085303984.1">
    <property type="nucleotide sequence ID" value="NZ_AP022594.1"/>
</dbReference>
<protein>
    <submittedName>
        <fullName evidence="4">Quercetin 2,3-dioxygenase</fullName>
    </submittedName>
</protein>
<dbReference type="InterPro" id="IPR014710">
    <property type="entry name" value="RmlC-like_jellyroll"/>
</dbReference>
<dbReference type="InterPro" id="IPR012093">
    <property type="entry name" value="Pirin"/>
</dbReference>
<accession>A0A7I7SGV3</accession>
<dbReference type="GO" id="GO:0046872">
    <property type="term" value="F:metal ion binding"/>
    <property type="evidence" value="ECO:0007669"/>
    <property type="project" value="UniProtKB-KW"/>
</dbReference>
<dbReference type="Pfam" id="PF02678">
    <property type="entry name" value="Pirin"/>
    <property type="match status" value="1"/>
</dbReference>
<keyword evidence="5" id="KW-1185">Reference proteome</keyword>
<keyword evidence="2" id="KW-0479">Metal-binding</keyword>
<evidence type="ECO:0000256" key="1">
    <source>
        <dbReference type="ARBA" id="ARBA00008416"/>
    </source>
</evidence>
<feature type="binding site" evidence="2">
    <location>
        <position position="106"/>
    </location>
    <ligand>
        <name>Fe cation</name>
        <dbReference type="ChEBI" id="CHEBI:24875"/>
    </ligand>
</feature>
<evidence type="ECO:0000313" key="5">
    <source>
        <dbReference type="Proteomes" id="UP000193577"/>
    </source>
</evidence>
<feature type="binding site" evidence="2">
    <location>
        <position position="104"/>
    </location>
    <ligand>
        <name>Fe cation</name>
        <dbReference type="ChEBI" id="CHEBI:24875"/>
    </ligand>
</feature>
<dbReference type="OrthoDB" id="321327at2"/>
<dbReference type="EMBL" id="NCXO01000022">
    <property type="protein sequence ID" value="OSC33389.1"/>
    <property type="molecule type" value="Genomic_DNA"/>
</dbReference>
<feature type="binding site" evidence="2">
    <location>
        <position position="60"/>
    </location>
    <ligand>
        <name>Fe cation</name>
        <dbReference type="ChEBI" id="CHEBI:24875"/>
    </ligand>
</feature>
<dbReference type="InterPro" id="IPR011051">
    <property type="entry name" value="RmlC_Cupin_sf"/>
</dbReference>
<feature type="binding site" evidence="2">
    <location>
        <position position="62"/>
    </location>
    <ligand>
        <name>Fe cation</name>
        <dbReference type="ChEBI" id="CHEBI:24875"/>
    </ligand>
</feature>
<dbReference type="Pfam" id="PF17954">
    <property type="entry name" value="Pirin_C_2"/>
    <property type="match status" value="1"/>
</dbReference>
<evidence type="ECO:0000256" key="3">
    <source>
        <dbReference type="RuleBase" id="RU003457"/>
    </source>
</evidence>
<organism evidence="4 5">
    <name type="scientific">Mycolicibacillus koreensis</name>
    <dbReference type="NCBI Taxonomy" id="1069220"/>
    <lineage>
        <taxon>Bacteria</taxon>
        <taxon>Bacillati</taxon>
        <taxon>Actinomycetota</taxon>
        <taxon>Actinomycetes</taxon>
        <taxon>Mycobacteriales</taxon>
        <taxon>Mycobacteriaceae</taxon>
        <taxon>Mycolicibacillus</taxon>
    </lineage>
</organism>
<comment type="caution">
    <text evidence="4">The sequence shown here is derived from an EMBL/GenBank/DDBJ whole genome shotgun (WGS) entry which is preliminary data.</text>
</comment>
<gene>
    <name evidence="4" type="ORF">B8W67_10965</name>
</gene>
<keyword evidence="2" id="KW-0408">Iron</keyword>
<name>A0A7I7SGV3_9MYCO</name>
<evidence type="ECO:0000313" key="4">
    <source>
        <dbReference type="EMBL" id="OSC33389.1"/>
    </source>
</evidence>
<dbReference type="AlphaFoldDB" id="A0A7I7SGV3"/>
<sequence length="241" mass="25248">MTASVELRRGADRHRTTTGWLRSWQSFSYGDYYDPANTHHGVLMVCNEETLVAGSGYDTHPHSNLEIVTWVLDGGLRHADSLGNTAVVRAGQLGCLSAGAGVTHAEHADPATGGVHFLQMGVAPDHPGGPPRYQQADVTAALETGTLVTVASGIAGLPGAITLGNRHTALHAARLPAGAAVTLPTAPYLYLQVTRGTVRVDNRTEMRAGDALRFSDSDGPSVRATGAAEVLAWQMHAALGD</sequence>